<dbReference type="STRING" id="1849047.A0A3D8S6M2"/>
<dbReference type="CDD" id="cd22952">
    <property type="entry name" value="ART10-like"/>
    <property type="match status" value="1"/>
</dbReference>
<dbReference type="AlphaFoldDB" id="A0A3D8S6M2"/>
<organism evidence="3 4">
    <name type="scientific">Coleophoma cylindrospora</name>
    <dbReference type="NCBI Taxonomy" id="1849047"/>
    <lineage>
        <taxon>Eukaryota</taxon>
        <taxon>Fungi</taxon>
        <taxon>Dikarya</taxon>
        <taxon>Ascomycota</taxon>
        <taxon>Pezizomycotina</taxon>
        <taxon>Leotiomycetes</taxon>
        <taxon>Helotiales</taxon>
        <taxon>Dermateaceae</taxon>
        <taxon>Coleophoma</taxon>
    </lineage>
</organism>
<dbReference type="SUPFAM" id="SSF81296">
    <property type="entry name" value="E set domains"/>
    <property type="match status" value="1"/>
</dbReference>
<dbReference type="InterPro" id="IPR050357">
    <property type="entry name" value="Arrestin_domain-protein"/>
</dbReference>
<sequence length="506" mass="55110">MSVRVHLDNPHTYYTNLEFISGKIILHLTKDENVSAIIVKLEGESKTVLMRPSLYQQNPSLYAGGRQNQRQQLALENHKILYKSQQVFPAPDPVTGSSLGLSYTLRPGSHEYPFRFKIPFNNGCWDPQAQREGPGAGGFGNLGLGSLQQLQYPHVKKTLPPSLTGFPGEAEIRYYVKVTVQRPSLFKENRRSAIGFKFLPVEPPRPPPSTNEAFARRPHNFQAGMAGYAKKSSMFKKKAAPLSDTAPQIEVEARLPSPAILTCNQPLPLRIIGRRKNESPELAFITSLSIHLFGFTVVRALDVARTETNDWVLMSLNGLSIPITAAGDKIGTEVIVETKYWDQIRLPNTVAPSFQTCNITRRYEVEVRVGLGYGPAGDIQPQSVLLPLRFPVEIFSGISPPAALLTAMAARPTHNIPVTGPGSTPAFDPAYPPQLGANGPAPDDLPPPSYEDAMAEEFTQPNGPRPEYSGVTNENAPSEVGEKGGPPPPSGGDKNGPPGYSGHTVV</sequence>
<proteinExistence type="predicted"/>
<evidence type="ECO:0000313" key="4">
    <source>
        <dbReference type="Proteomes" id="UP000256645"/>
    </source>
</evidence>
<dbReference type="GO" id="GO:0031625">
    <property type="term" value="F:ubiquitin protein ligase binding"/>
    <property type="evidence" value="ECO:0007669"/>
    <property type="project" value="TreeGrafter"/>
</dbReference>
<evidence type="ECO:0000259" key="2">
    <source>
        <dbReference type="Pfam" id="PF00339"/>
    </source>
</evidence>
<dbReference type="GO" id="GO:0005829">
    <property type="term" value="C:cytosol"/>
    <property type="evidence" value="ECO:0007669"/>
    <property type="project" value="TreeGrafter"/>
</dbReference>
<dbReference type="OrthoDB" id="3365616at2759"/>
<feature type="domain" description="Arrestin-like N-terminal" evidence="2">
    <location>
        <begin position="3"/>
        <end position="121"/>
    </location>
</feature>
<evidence type="ECO:0000256" key="1">
    <source>
        <dbReference type="SAM" id="MobiDB-lite"/>
    </source>
</evidence>
<dbReference type="EMBL" id="PDLM01000003">
    <property type="protein sequence ID" value="RDW81965.1"/>
    <property type="molecule type" value="Genomic_DNA"/>
</dbReference>
<reference evidence="3 4" key="1">
    <citation type="journal article" date="2018" name="IMA Fungus">
        <title>IMA Genome-F 9: Draft genome sequence of Annulohypoxylon stygium, Aspergillus mulundensis, Berkeleyomyces basicola (syn. Thielaviopsis basicola), Ceratocystis smalleyi, two Cercospora beticola strains, Coleophoma cylindrospora, Fusarium fracticaudum, Phialophora cf. hyalina, and Morchella septimelata.</title>
        <authorList>
            <person name="Wingfield B.D."/>
            <person name="Bills G.F."/>
            <person name="Dong Y."/>
            <person name="Huang W."/>
            <person name="Nel W.J."/>
            <person name="Swalarsk-Parry B.S."/>
            <person name="Vaghefi N."/>
            <person name="Wilken P.M."/>
            <person name="An Z."/>
            <person name="de Beer Z.W."/>
            <person name="De Vos L."/>
            <person name="Chen L."/>
            <person name="Duong T.A."/>
            <person name="Gao Y."/>
            <person name="Hammerbacher A."/>
            <person name="Kikkert J.R."/>
            <person name="Li Y."/>
            <person name="Li H."/>
            <person name="Li K."/>
            <person name="Li Q."/>
            <person name="Liu X."/>
            <person name="Ma X."/>
            <person name="Naidoo K."/>
            <person name="Pethybridge S.J."/>
            <person name="Sun J."/>
            <person name="Steenkamp E.T."/>
            <person name="van der Nest M.A."/>
            <person name="van Wyk S."/>
            <person name="Wingfield M.J."/>
            <person name="Xiong C."/>
            <person name="Yue Q."/>
            <person name="Zhang X."/>
        </authorList>
    </citation>
    <scope>NUCLEOTIDE SEQUENCE [LARGE SCALE GENOMIC DNA]</scope>
    <source>
        <strain evidence="3 4">BP6252</strain>
    </source>
</reference>
<dbReference type="Proteomes" id="UP000256645">
    <property type="component" value="Unassembled WGS sequence"/>
</dbReference>
<dbReference type="PANTHER" id="PTHR11188">
    <property type="entry name" value="ARRESTIN DOMAIN CONTAINING PROTEIN"/>
    <property type="match status" value="1"/>
</dbReference>
<dbReference type="Gene3D" id="2.60.40.640">
    <property type="match status" value="1"/>
</dbReference>
<dbReference type="GO" id="GO:0070086">
    <property type="term" value="P:ubiquitin-dependent endocytosis"/>
    <property type="evidence" value="ECO:0007669"/>
    <property type="project" value="TreeGrafter"/>
</dbReference>
<gene>
    <name evidence="3" type="ORF">BP6252_03077</name>
</gene>
<protein>
    <recommendedName>
        <fullName evidence="2">Arrestin-like N-terminal domain-containing protein</fullName>
    </recommendedName>
</protein>
<dbReference type="InterPro" id="IPR014756">
    <property type="entry name" value="Ig_E-set"/>
</dbReference>
<dbReference type="Pfam" id="PF00339">
    <property type="entry name" value="Arrestin_N"/>
    <property type="match status" value="1"/>
</dbReference>
<keyword evidence="4" id="KW-1185">Reference proteome</keyword>
<comment type="caution">
    <text evidence="3">The sequence shown here is derived from an EMBL/GenBank/DDBJ whole genome shotgun (WGS) entry which is preliminary data.</text>
</comment>
<accession>A0A3D8S6M2</accession>
<name>A0A3D8S6M2_9HELO</name>
<evidence type="ECO:0000313" key="3">
    <source>
        <dbReference type="EMBL" id="RDW81965.1"/>
    </source>
</evidence>
<dbReference type="GO" id="GO:0005886">
    <property type="term" value="C:plasma membrane"/>
    <property type="evidence" value="ECO:0007669"/>
    <property type="project" value="TreeGrafter"/>
</dbReference>
<dbReference type="PANTHER" id="PTHR11188:SF166">
    <property type="entry name" value="ARRESTIN (OR S-ANTIGEN), N-TERMINAL DOMAIN PROTEIN (AFU_ORTHOLOGUE AFUA_7G02050)"/>
    <property type="match status" value="1"/>
</dbReference>
<feature type="region of interest" description="Disordered" evidence="1">
    <location>
        <begin position="416"/>
        <end position="506"/>
    </location>
</feature>
<dbReference type="InterPro" id="IPR014752">
    <property type="entry name" value="Arrestin-like_C"/>
</dbReference>
<dbReference type="GO" id="GO:0030674">
    <property type="term" value="F:protein-macromolecule adaptor activity"/>
    <property type="evidence" value="ECO:0007669"/>
    <property type="project" value="TreeGrafter"/>
</dbReference>
<dbReference type="InterPro" id="IPR011021">
    <property type="entry name" value="Arrestin-like_N"/>
</dbReference>